<organism evidence="1 2">
    <name type="scientific">Candidatus Desulfolinea nitratireducens</name>
    <dbReference type="NCBI Taxonomy" id="2841698"/>
    <lineage>
        <taxon>Bacteria</taxon>
        <taxon>Bacillati</taxon>
        <taxon>Chloroflexota</taxon>
        <taxon>Anaerolineae</taxon>
        <taxon>Anaerolineales</taxon>
        <taxon>Anaerolineales incertae sedis</taxon>
        <taxon>Candidatus Desulfolinea</taxon>
    </lineage>
</organism>
<sequence length="145" mass="15955">MSKKLILLIVLTVIFLASCGGNLDSPPLVYLVADGDLVDGFQSSYCWDQGVGATICVDTIEPYFDETTHLPANAPIRFQFDTPLPNEVKISISEELFGETIFSESLSPAEIIDWSPAVPPGEYVIDIHVSWKQGAVAYWFSIVIE</sequence>
<comment type="caution">
    <text evidence="1">The sequence shown here is derived from an EMBL/GenBank/DDBJ whole genome shotgun (WGS) entry which is preliminary data.</text>
</comment>
<reference evidence="1 2" key="1">
    <citation type="submission" date="2020-08" db="EMBL/GenBank/DDBJ databases">
        <title>Bridging the membrane lipid divide: bacteria of the FCB group superphylum have the potential to synthesize archaeal ether lipids.</title>
        <authorList>
            <person name="Villanueva L."/>
            <person name="Von Meijenfeldt F.A.B."/>
            <person name="Westbye A.B."/>
            <person name="Yadav S."/>
            <person name="Hopmans E.C."/>
            <person name="Dutilh B.E."/>
            <person name="Sinninghe Damste J.S."/>
        </authorList>
    </citation>
    <scope>NUCLEOTIDE SEQUENCE [LARGE SCALE GENOMIC DNA]</scope>
    <source>
        <strain evidence="1">NIOZ-UU36</strain>
    </source>
</reference>
<proteinExistence type="predicted"/>
<accession>A0A8J6TH97</accession>
<evidence type="ECO:0000313" key="2">
    <source>
        <dbReference type="Proteomes" id="UP000614469"/>
    </source>
</evidence>
<evidence type="ECO:0000313" key="1">
    <source>
        <dbReference type="EMBL" id="MBC8333854.1"/>
    </source>
</evidence>
<dbReference type="Proteomes" id="UP000614469">
    <property type="component" value="Unassembled WGS sequence"/>
</dbReference>
<gene>
    <name evidence="1" type="ORF">H8E29_01175</name>
</gene>
<dbReference type="PROSITE" id="PS51257">
    <property type="entry name" value="PROKAR_LIPOPROTEIN"/>
    <property type="match status" value="1"/>
</dbReference>
<dbReference type="AlphaFoldDB" id="A0A8J6TH97"/>
<name>A0A8J6TH97_9CHLR</name>
<dbReference type="EMBL" id="JACNJN010000028">
    <property type="protein sequence ID" value="MBC8333854.1"/>
    <property type="molecule type" value="Genomic_DNA"/>
</dbReference>
<protein>
    <submittedName>
        <fullName evidence="1">Uncharacterized protein</fullName>
    </submittedName>
</protein>